<feature type="compositionally biased region" description="Basic and acidic residues" evidence="1">
    <location>
        <begin position="276"/>
        <end position="294"/>
    </location>
</feature>
<comment type="caution">
    <text evidence="2">The sequence shown here is derived from an EMBL/GenBank/DDBJ whole genome shotgun (WGS) entry which is preliminary data.</text>
</comment>
<proteinExistence type="predicted"/>
<feature type="compositionally biased region" description="Acidic residues" evidence="1">
    <location>
        <begin position="204"/>
        <end position="213"/>
    </location>
</feature>
<feature type="region of interest" description="Disordered" evidence="1">
    <location>
        <begin position="169"/>
        <end position="323"/>
    </location>
</feature>
<dbReference type="EMBL" id="JAGSOV010000003">
    <property type="protein sequence ID" value="MCO1653519.1"/>
    <property type="molecule type" value="Genomic_DNA"/>
</dbReference>
<dbReference type="Proteomes" id="UP001165283">
    <property type="component" value="Unassembled WGS sequence"/>
</dbReference>
<evidence type="ECO:0000256" key="1">
    <source>
        <dbReference type="SAM" id="MobiDB-lite"/>
    </source>
</evidence>
<feature type="compositionally biased region" description="Low complexity" evidence="1">
    <location>
        <begin position="7"/>
        <end position="17"/>
    </location>
</feature>
<evidence type="ECO:0000313" key="3">
    <source>
        <dbReference type="Proteomes" id="UP001165283"/>
    </source>
</evidence>
<dbReference type="RefSeq" id="WP_252435112.1">
    <property type="nucleotide sequence ID" value="NZ_JAGSOV010000003.1"/>
</dbReference>
<evidence type="ECO:0000313" key="2">
    <source>
        <dbReference type="EMBL" id="MCO1653519.1"/>
    </source>
</evidence>
<feature type="region of interest" description="Disordered" evidence="1">
    <location>
        <begin position="1"/>
        <end position="26"/>
    </location>
</feature>
<feature type="compositionally biased region" description="Low complexity" evidence="1">
    <location>
        <begin position="179"/>
        <end position="191"/>
    </location>
</feature>
<feature type="compositionally biased region" description="Basic and acidic residues" evidence="1">
    <location>
        <begin position="214"/>
        <end position="269"/>
    </location>
</feature>
<organism evidence="2 3">
    <name type="scientific">Pseudonocardia humida</name>
    <dbReference type="NCBI Taxonomy" id="2800819"/>
    <lineage>
        <taxon>Bacteria</taxon>
        <taxon>Bacillati</taxon>
        <taxon>Actinomycetota</taxon>
        <taxon>Actinomycetes</taxon>
        <taxon>Pseudonocardiales</taxon>
        <taxon>Pseudonocardiaceae</taxon>
        <taxon>Pseudonocardia</taxon>
    </lineage>
</organism>
<keyword evidence="3" id="KW-1185">Reference proteome</keyword>
<sequence length="323" mass="34843">MPETETGSAGADADGPAEAGGGLDEVADELYGVRPDEFIPRRDEAVARAREAGDRDLARAIGRLRRPTRAAWLSNLLARERPDQLEGLLGLAEGLADAQRTLDGAALRQLSSQRRKLVGAVAQEASRLARAEHEPVGDGLLRELQEILEAALADPDIADEVRSGRLTRSVSYSGFGPGARADAAPRPARTRPAPPRREPAEPAPEPEPDEDERERERRERERRAERERRERALAEARAEEETARDRQFAAEGARDDAVAARDDARDRVARLAAELESAREAERAAADAARDAETAARAAGREAGAAASRTARAQAALDELDGS</sequence>
<protein>
    <submittedName>
        <fullName evidence="2">Uncharacterized protein</fullName>
    </submittedName>
</protein>
<reference evidence="2" key="1">
    <citation type="submission" date="2021-04" db="EMBL/GenBank/DDBJ databases">
        <title>Pseudonocardia sp. nov., isolated from sandy soil of mangrove forest.</title>
        <authorList>
            <person name="Zan Z."/>
            <person name="Huang R."/>
            <person name="Liu W."/>
        </authorList>
    </citation>
    <scope>NUCLEOTIDE SEQUENCE</scope>
    <source>
        <strain evidence="2">S2-4</strain>
    </source>
</reference>
<feature type="compositionally biased region" description="Low complexity" evidence="1">
    <location>
        <begin position="295"/>
        <end position="316"/>
    </location>
</feature>
<name>A0ABT0ZS40_9PSEU</name>
<accession>A0ABT0ZS40</accession>
<gene>
    <name evidence="2" type="ORF">KDL28_00470</name>
</gene>